<dbReference type="Pfam" id="PF24809">
    <property type="entry name" value="DUF7708"/>
    <property type="match status" value="1"/>
</dbReference>
<feature type="compositionally biased region" description="Basic and acidic residues" evidence="3">
    <location>
        <begin position="970"/>
        <end position="986"/>
    </location>
</feature>
<dbReference type="InterPro" id="IPR057218">
    <property type="entry name" value="DUF7896"/>
</dbReference>
<feature type="domain" description="C2H2-type" evidence="4">
    <location>
        <begin position="1098"/>
        <end position="1121"/>
    </location>
</feature>
<evidence type="ECO:0000256" key="2">
    <source>
        <dbReference type="SAM" id="Coils"/>
    </source>
</evidence>
<dbReference type="InterPro" id="IPR056884">
    <property type="entry name" value="NPHP3-like_N"/>
</dbReference>
<dbReference type="EMBL" id="KZ613477">
    <property type="protein sequence ID" value="PMD22478.1"/>
    <property type="molecule type" value="Genomic_DNA"/>
</dbReference>
<evidence type="ECO:0000256" key="1">
    <source>
        <dbReference type="ARBA" id="ARBA00022737"/>
    </source>
</evidence>
<dbReference type="SUPFAM" id="SSF52540">
    <property type="entry name" value="P-loop containing nucleoside triphosphate hydrolases"/>
    <property type="match status" value="1"/>
</dbReference>
<evidence type="ECO:0000259" key="4">
    <source>
        <dbReference type="PROSITE" id="PS00028"/>
    </source>
</evidence>
<name>A0A2J6Q891_9HELO</name>
<accession>A0A2J6Q891</accession>
<dbReference type="PROSITE" id="PS00028">
    <property type="entry name" value="ZINC_FINGER_C2H2_1"/>
    <property type="match status" value="1"/>
</dbReference>
<feature type="region of interest" description="Disordered" evidence="3">
    <location>
        <begin position="1002"/>
        <end position="1035"/>
    </location>
</feature>
<gene>
    <name evidence="5" type="ORF">NA56DRAFT_747750</name>
</gene>
<dbReference type="OrthoDB" id="7464126at2759"/>
<protein>
    <recommendedName>
        <fullName evidence="4">C2H2-type domain-containing protein</fullName>
    </recommendedName>
</protein>
<dbReference type="InterPro" id="IPR013087">
    <property type="entry name" value="Znf_C2H2_type"/>
</dbReference>
<dbReference type="InterPro" id="IPR027417">
    <property type="entry name" value="P-loop_NTPase"/>
</dbReference>
<dbReference type="PANTHER" id="PTHR10039">
    <property type="entry name" value="AMELOGENIN"/>
    <property type="match status" value="1"/>
</dbReference>
<dbReference type="InterPro" id="IPR056125">
    <property type="entry name" value="DUF7708"/>
</dbReference>
<evidence type="ECO:0000313" key="6">
    <source>
        <dbReference type="Proteomes" id="UP000235672"/>
    </source>
</evidence>
<feature type="region of interest" description="Disordered" evidence="3">
    <location>
        <begin position="795"/>
        <end position="816"/>
    </location>
</feature>
<dbReference type="PANTHER" id="PTHR10039:SF14">
    <property type="entry name" value="NACHT DOMAIN-CONTAINING PROTEIN"/>
    <property type="match status" value="1"/>
</dbReference>
<dbReference type="STRING" id="1745343.A0A2J6Q891"/>
<reference evidence="5 6" key="1">
    <citation type="submission" date="2016-05" db="EMBL/GenBank/DDBJ databases">
        <title>A degradative enzymes factory behind the ericoid mycorrhizal symbiosis.</title>
        <authorList>
            <consortium name="DOE Joint Genome Institute"/>
            <person name="Martino E."/>
            <person name="Morin E."/>
            <person name="Grelet G."/>
            <person name="Kuo A."/>
            <person name="Kohler A."/>
            <person name="Daghino S."/>
            <person name="Barry K."/>
            <person name="Choi C."/>
            <person name="Cichocki N."/>
            <person name="Clum A."/>
            <person name="Copeland A."/>
            <person name="Hainaut M."/>
            <person name="Haridas S."/>
            <person name="Labutti K."/>
            <person name="Lindquist E."/>
            <person name="Lipzen A."/>
            <person name="Khouja H.-R."/>
            <person name="Murat C."/>
            <person name="Ohm R."/>
            <person name="Olson A."/>
            <person name="Spatafora J."/>
            <person name="Veneault-Fourrey C."/>
            <person name="Henrissat B."/>
            <person name="Grigoriev I."/>
            <person name="Martin F."/>
            <person name="Perotto S."/>
        </authorList>
    </citation>
    <scope>NUCLEOTIDE SEQUENCE [LARGE SCALE GENOMIC DNA]</scope>
    <source>
        <strain evidence="5 6">UAMH 7357</strain>
    </source>
</reference>
<proteinExistence type="predicted"/>
<feature type="region of interest" description="Disordered" evidence="3">
    <location>
        <begin position="963"/>
        <end position="988"/>
    </location>
</feature>
<organism evidence="5 6">
    <name type="scientific">Hyaloscypha hepaticicola</name>
    <dbReference type="NCBI Taxonomy" id="2082293"/>
    <lineage>
        <taxon>Eukaryota</taxon>
        <taxon>Fungi</taxon>
        <taxon>Dikarya</taxon>
        <taxon>Ascomycota</taxon>
        <taxon>Pezizomycotina</taxon>
        <taxon>Leotiomycetes</taxon>
        <taxon>Helotiales</taxon>
        <taxon>Hyaloscyphaceae</taxon>
        <taxon>Hyaloscypha</taxon>
    </lineage>
</organism>
<evidence type="ECO:0000256" key="3">
    <source>
        <dbReference type="SAM" id="MobiDB-lite"/>
    </source>
</evidence>
<dbReference type="Pfam" id="PF24883">
    <property type="entry name" value="NPHP3_N"/>
    <property type="match status" value="1"/>
</dbReference>
<keyword evidence="2" id="KW-0175">Coiled coil</keyword>
<dbReference type="Proteomes" id="UP000235672">
    <property type="component" value="Unassembled WGS sequence"/>
</dbReference>
<dbReference type="SMART" id="SM00355">
    <property type="entry name" value="ZnF_C2H2"/>
    <property type="match status" value="5"/>
</dbReference>
<feature type="compositionally biased region" description="Basic and acidic residues" evidence="3">
    <location>
        <begin position="800"/>
        <end position="816"/>
    </location>
</feature>
<dbReference type="Gene3D" id="3.40.50.300">
    <property type="entry name" value="P-loop containing nucleotide triphosphate hydrolases"/>
    <property type="match status" value="1"/>
</dbReference>
<keyword evidence="1" id="KW-0677">Repeat</keyword>
<dbReference type="AlphaFoldDB" id="A0A2J6Q891"/>
<dbReference type="Pfam" id="PF25438">
    <property type="entry name" value="DUF7896"/>
    <property type="match status" value="1"/>
</dbReference>
<sequence>MPLKKPAVSPLATRTMRTAFDNLDQTITRQDSRTFSSMSLKQVENAALEIENQFAARQSLRNMRRLVPLFKGLAHYSRAVEILCNGTPFLPWIWAPITLILQVASEYVEAFEKIVKGYSRIAEPLRRFALLSDAFSTNLDFQQTLAVFYADILQFHKHAYKFVRRNSWTLLFLTSWGRFQRHFDNILEDLKRHEQLVDLQANAQNISEAKQMRESIETWREESQAQLQQLDEKQANKQFESIISWLKADESDQLAIFEATSAEGMKFAGTCSWALKNQRINSWLQQKSDPPVLWLQGTPGSGKSVLITQLIRFMRAKNLFLIQHFCSHRYASSTTYEQILRSLLLQLLRKDHELVAHVYQDAVLGKKPPTVQALERLLYTLFTMTSREPRKTEYVWIVIDGLNECETQKQASVISLINQIISKTSASGETVCKVLISSRLSSHIADRLRMKQIISLTEEKTNLKLAIRQYVAQRLQAFHDKLRQLELGRKEIEDIEVVITNKADGMFLYARLVLDYLSSNIFYSGDEMKESINELPEELFGFYQKILTQILVRLDQRSVDRVKCIFGWIAFTKRPLKKMEFLSALTFSPDESGASKNSTLVPKYAVDICGALVEERPDTTLTFIHISVKEFLQSSSSTLMIDEQEATREHSMATFACLLSGVHTFLENRPEHEKFLRVIKGIHGFHVYATEFWTEYLLHLSSSGEMDSHPRILTLACELAEKLDKISDPSVEQEKTVESSGLDERIAFLRGKPLLQKHVEISLRARSLKRLESKILQEVQDLPLLRYQQSGHGTALPQRQECKSKASIDRGGKDSTSRLLSSYQQTVRFLLEQDHYPGVSADDLELFKSQFRSSAFTCRLNFCPRATTGFTSEELCRQHEIAHTRLAMCTVPECKYPPFVSTQALMNHIRKYHTSKPTRKSIRRVGNFSAGTTISKSDSEIRAKRLMTDDGNVAGSKVIRMRKAKQIKHTQRDTEDAKNFPGKEDVSMMLSSGGRIDHLTEEMHRAQSSSRPNLPLSEANKGPNHDEEIHSGQDLPNDVLVESDLDPSFEVSIDSMGYRGCSIPGCGVKLQGASMEGFHTEIAHHYWMWHHADSMARCAVNRCQVVFDSRQVLQVHYEYKHTTLFCNHCDANHPEGFALEDELRHHWRLQHLKRLTRWVCRLEEVPGRIKPPLALETCNDCVGETKYDRRADVIKHLRYRHFGNNDQTPNWIPLSNLEQFVRETWLYQVEDHTAAHDKPYAIHELESDSEDDSEVIELDEMFYVEELA</sequence>
<evidence type="ECO:0000313" key="5">
    <source>
        <dbReference type="EMBL" id="PMD22478.1"/>
    </source>
</evidence>
<feature type="coiled-coil region" evidence="2">
    <location>
        <begin position="209"/>
        <end position="240"/>
    </location>
</feature>
<keyword evidence="6" id="KW-1185">Reference proteome</keyword>